<dbReference type="PANTHER" id="PTHR33070:SF75">
    <property type="entry name" value="SELECTION_UPKEEP OF INTRAEPITHELIAL T-CELLS PROTEIN"/>
    <property type="match status" value="1"/>
</dbReference>
<dbReference type="InterPro" id="IPR004320">
    <property type="entry name" value="BPS1_pln"/>
</dbReference>
<protein>
    <submittedName>
        <fullName evidence="1">Uncharacterized protein</fullName>
    </submittedName>
</protein>
<sequence>MAASSELSGAHQPFRSISLPSRTHPSSVRLEEVLNTLKSCQISSVSTAFPVGAETIHQTGLVGLAELYNCLEELIHSPLSQQALLRHEHRNLVEEVLDGSITLLDTCGTARDIIFTMKEHVQTLQSALRRKGVDSRIESDIHAYMVFRKKVKKDVAKCLKELKRTERKVPSSPLLDLDPRLSMVIGVLREASAITMSIFRSLLLFLSVPAMETNAARWSSLVSRLMPAKARLLSCEKGQKIINEVGSVDVALCSLHEHLRNTDAKTEVQLAQRTLETLHLSINNVEDGLDYLFSSVGDAYGKQICLDSYSLINKTVRNSMVLLVETTQTGHIFVGEAAAIFYFENGGLCGIRGGKMGDDSSCFLDQKHPK</sequence>
<dbReference type="PANTHER" id="PTHR33070">
    <property type="entry name" value="OS06G0725500 PROTEIN"/>
    <property type="match status" value="1"/>
</dbReference>
<gene>
    <name evidence="1" type="ORF">FH972_007049</name>
</gene>
<dbReference type="Pfam" id="PF03087">
    <property type="entry name" value="BPS1"/>
    <property type="match status" value="1"/>
</dbReference>
<dbReference type="GO" id="GO:0048367">
    <property type="term" value="P:shoot system development"/>
    <property type="evidence" value="ECO:0007669"/>
    <property type="project" value="InterPro"/>
</dbReference>
<reference evidence="1 2" key="1">
    <citation type="submission" date="2019-06" db="EMBL/GenBank/DDBJ databases">
        <title>A chromosomal-level reference genome of Carpinus fangiana (Coryloideae, Betulaceae).</title>
        <authorList>
            <person name="Yang X."/>
            <person name="Wang Z."/>
            <person name="Zhang L."/>
            <person name="Hao G."/>
            <person name="Liu J."/>
            <person name="Yang Y."/>
        </authorList>
    </citation>
    <scope>NUCLEOTIDE SEQUENCE [LARGE SCALE GENOMIC DNA]</scope>
    <source>
        <strain evidence="1">Cfa_2016G</strain>
        <tissue evidence="1">Leaf</tissue>
    </source>
</reference>
<accession>A0A5N6QV65</accession>
<evidence type="ECO:0000313" key="2">
    <source>
        <dbReference type="Proteomes" id="UP000327013"/>
    </source>
</evidence>
<evidence type="ECO:0000313" key="1">
    <source>
        <dbReference type="EMBL" id="KAE8010706.1"/>
    </source>
</evidence>
<dbReference type="AlphaFoldDB" id="A0A5N6QV65"/>
<organism evidence="1 2">
    <name type="scientific">Carpinus fangiana</name>
    <dbReference type="NCBI Taxonomy" id="176857"/>
    <lineage>
        <taxon>Eukaryota</taxon>
        <taxon>Viridiplantae</taxon>
        <taxon>Streptophyta</taxon>
        <taxon>Embryophyta</taxon>
        <taxon>Tracheophyta</taxon>
        <taxon>Spermatophyta</taxon>
        <taxon>Magnoliopsida</taxon>
        <taxon>eudicotyledons</taxon>
        <taxon>Gunneridae</taxon>
        <taxon>Pentapetalae</taxon>
        <taxon>rosids</taxon>
        <taxon>fabids</taxon>
        <taxon>Fagales</taxon>
        <taxon>Betulaceae</taxon>
        <taxon>Carpinus</taxon>
    </lineage>
</organism>
<dbReference type="GO" id="GO:0048364">
    <property type="term" value="P:root development"/>
    <property type="evidence" value="ECO:0007669"/>
    <property type="project" value="InterPro"/>
</dbReference>
<dbReference type="Proteomes" id="UP000327013">
    <property type="component" value="Chromosome 2"/>
</dbReference>
<dbReference type="OrthoDB" id="1701699at2759"/>
<keyword evidence="2" id="KW-1185">Reference proteome</keyword>
<dbReference type="EMBL" id="CM017322">
    <property type="protein sequence ID" value="KAE8010706.1"/>
    <property type="molecule type" value="Genomic_DNA"/>
</dbReference>
<proteinExistence type="predicted"/>
<name>A0A5N6QV65_9ROSI</name>